<reference evidence="2" key="1">
    <citation type="submission" date="2011-07" db="EMBL/GenBank/DDBJ databases">
        <authorList>
            <consortium name="Caenorhabditis brenneri Sequencing and Analysis Consortium"/>
            <person name="Wilson R.K."/>
        </authorList>
    </citation>
    <scope>NUCLEOTIDE SEQUENCE [LARGE SCALE GENOMIC DNA]</scope>
    <source>
        <strain evidence="2">PB2801</strain>
    </source>
</reference>
<sequence>MSPSLSARPPSTIPSAPRHIYFSYVCASSFPILTRQCLRLSIILPSAFTKTFASFSPTSSRGSSHPRVLGLDEPEAAAIAPARGPPTPFERAVEVWRQHPMWQVRMPGVDLKLHLFNPHGPQVCPQPVRRSGLLDFYSIHAGVQGDALARNNAYSALARKARWGEKHRRMGELQNKQWSRELIEPMGAAEYRRTMAELAEQ</sequence>
<name>G0NZL6_CAEBE</name>
<accession>G0NZL6</accession>
<gene>
    <name evidence="1" type="ORF">CAEBREN_17762</name>
</gene>
<dbReference type="EMBL" id="GL379990">
    <property type="protein sequence ID" value="EGT41212.1"/>
    <property type="molecule type" value="Genomic_DNA"/>
</dbReference>
<dbReference type="AlphaFoldDB" id="G0NZL6"/>
<keyword evidence="2" id="KW-1185">Reference proteome</keyword>
<dbReference type="InParanoid" id="G0NZL6"/>
<evidence type="ECO:0000313" key="1">
    <source>
        <dbReference type="EMBL" id="EGT41212.1"/>
    </source>
</evidence>
<proteinExistence type="predicted"/>
<organism evidence="2">
    <name type="scientific">Caenorhabditis brenneri</name>
    <name type="common">Nematode worm</name>
    <dbReference type="NCBI Taxonomy" id="135651"/>
    <lineage>
        <taxon>Eukaryota</taxon>
        <taxon>Metazoa</taxon>
        <taxon>Ecdysozoa</taxon>
        <taxon>Nematoda</taxon>
        <taxon>Chromadorea</taxon>
        <taxon>Rhabditida</taxon>
        <taxon>Rhabditina</taxon>
        <taxon>Rhabditomorpha</taxon>
        <taxon>Rhabditoidea</taxon>
        <taxon>Rhabditidae</taxon>
        <taxon>Peloderinae</taxon>
        <taxon>Caenorhabditis</taxon>
    </lineage>
</organism>
<evidence type="ECO:0000313" key="2">
    <source>
        <dbReference type="Proteomes" id="UP000008068"/>
    </source>
</evidence>
<dbReference type="HOGENOM" id="CLU_1361489_0_0_1"/>
<protein>
    <submittedName>
        <fullName evidence="1">Uncharacterized protein</fullName>
    </submittedName>
</protein>
<dbReference type="Proteomes" id="UP000008068">
    <property type="component" value="Unassembled WGS sequence"/>
</dbReference>